<keyword evidence="1" id="KW-0812">Transmembrane</keyword>
<dbReference type="RefSeq" id="WP_241486147.1">
    <property type="nucleotide sequence ID" value="NZ_FNUD01000002.1"/>
</dbReference>
<keyword evidence="1" id="KW-0472">Membrane</keyword>
<comment type="caution">
    <text evidence="2">The sequence shown here is derived from an EMBL/GenBank/DDBJ whole genome shotgun (WGS) entry which is preliminary data.</text>
</comment>
<dbReference type="AlphaFoldDB" id="A0A1H5NTA2"/>
<dbReference type="Proteomes" id="UP000183613">
    <property type="component" value="Unassembled WGS sequence"/>
</dbReference>
<keyword evidence="1" id="KW-1133">Transmembrane helix</keyword>
<evidence type="ECO:0000313" key="2">
    <source>
        <dbReference type="EMBL" id="SEF04889.1"/>
    </source>
</evidence>
<dbReference type="InterPro" id="IPR049820">
    <property type="entry name" value="Trnsprt_adja_ssu-like"/>
</dbReference>
<dbReference type="EMBL" id="FNUD01000002">
    <property type="protein sequence ID" value="SEF04889.1"/>
    <property type="molecule type" value="Genomic_DNA"/>
</dbReference>
<keyword evidence="3" id="KW-1185">Reference proteome</keyword>
<proteinExistence type="predicted"/>
<evidence type="ECO:0000313" key="3">
    <source>
        <dbReference type="Proteomes" id="UP000183613"/>
    </source>
</evidence>
<reference evidence="2" key="1">
    <citation type="submission" date="2016-10" db="EMBL/GenBank/DDBJ databases">
        <authorList>
            <person name="Varghese N."/>
            <person name="Submissions S."/>
        </authorList>
    </citation>
    <scope>NUCLEOTIDE SEQUENCE [LARGE SCALE GENOMIC DNA]</scope>
    <source>
        <strain evidence="2">LMG 25555</strain>
    </source>
</reference>
<feature type="transmembrane region" description="Helical" evidence="1">
    <location>
        <begin position="6"/>
        <end position="29"/>
    </location>
</feature>
<protein>
    <submittedName>
        <fullName evidence="2">Uncharacterized protein</fullName>
    </submittedName>
</protein>
<evidence type="ECO:0000256" key="1">
    <source>
        <dbReference type="SAM" id="Phobius"/>
    </source>
</evidence>
<organism evidence="2 3">
    <name type="scientific">Pseudomonas deceptionensis</name>
    <dbReference type="NCBI Taxonomy" id="882211"/>
    <lineage>
        <taxon>Bacteria</taxon>
        <taxon>Pseudomonadati</taxon>
        <taxon>Pseudomonadota</taxon>
        <taxon>Gammaproteobacteria</taxon>
        <taxon>Pseudomonadales</taxon>
        <taxon>Pseudomonadaceae</taxon>
        <taxon>Pseudomonas</taxon>
    </lineage>
</organism>
<dbReference type="NCBIfam" id="NF038354">
    <property type="entry name" value="trnsprt_adja_43"/>
    <property type="match status" value="1"/>
</dbReference>
<accession>A0A1H5NTA2</accession>
<sequence>MSSFALTVYVLIWPVIAAAVMLTLCVSLWRDVRKAKRDGTDLV</sequence>
<gene>
    <name evidence="2" type="ORF">SAMN04489800_3961</name>
</gene>
<name>A0A1H5NTA2_PSEDM</name>